<proteinExistence type="inferred from homology"/>
<dbReference type="GO" id="GO:0005524">
    <property type="term" value="F:ATP binding"/>
    <property type="evidence" value="ECO:0007669"/>
    <property type="project" value="UniProtKB-KW"/>
</dbReference>
<dbReference type="PROSITE" id="PS00662">
    <property type="entry name" value="T2SP_E"/>
    <property type="match status" value="1"/>
</dbReference>
<dbReference type="InterPro" id="IPR027417">
    <property type="entry name" value="P-loop_NTPase"/>
</dbReference>
<keyword evidence="2" id="KW-0547">Nucleotide-binding</keyword>
<keyword evidence="6" id="KW-1185">Reference proteome</keyword>
<evidence type="ECO:0000256" key="1">
    <source>
        <dbReference type="ARBA" id="ARBA00006611"/>
    </source>
</evidence>
<evidence type="ECO:0000259" key="4">
    <source>
        <dbReference type="PROSITE" id="PS00662"/>
    </source>
</evidence>
<evidence type="ECO:0000256" key="3">
    <source>
        <dbReference type="ARBA" id="ARBA00022840"/>
    </source>
</evidence>
<feature type="domain" description="Bacterial type II secretion system protein E" evidence="4">
    <location>
        <begin position="204"/>
        <end position="218"/>
    </location>
</feature>
<comment type="similarity">
    <text evidence="1">Belongs to the GSP E family.</text>
</comment>
<evidence type="ECO:0000313" key="6">
    <source>
        <dbReference type="Proteomes" id="UP000199334"/>
    </source>
</evidence>
<dbReference type="RefSeq" id="WP_245686810.1">
    <property type="nucleotide sequence ID" value="NZ_BJVZ01000011.1"/>
</dbReference>
<dbReference type="PANTHER" id="PTHR30258">
    <property type="entry name" value="TYPE II SECRETION SYSTEM PROTEIN GSPE-RELATED"/>
    <property type="match status" value="1"/>
</dbReference>
<dbReference type="STRING" id="237069.SAMN05216498_1595"/>
<dbReference type="InterPro" id="IPR047667">
    <property type="entry name" value="ATPase_ComGA"/>
</dbReference>
<evidence type="ECO:0000256" key="2">
    <source>
        <dbReference type="ARBA" id="ARBA00022741"/>
    </source>
</evidence>
<keyword evidence="3" id="KW-0067">ATP-binding</keyword>
<reference evidence="5 6" key="1">
    <citation type="submission" date="2016-10" db="EMBL/GenBank/DDBJ databases">
        <authorList>
            <person name="de Groot N.N."/>
        </authorList>
    </citation>
    <scope>NUCLEOTIDE SEQUENCE [LARGE SCALE GENOMIC DNA]</scope>
    <source>
        <strain evidence="5 6">CGMCC 1.3442</strain>
    </source>
</reference>
<name>A0A1G9Z8L8_9BACI</name>
<evidence type="ECO:0000313" key="5">
    <source>
        <dbReference type="EMBL" id="SDN17898.1"/>
    </source>
</evidence>
<dbReference type="SUPFAM" id="SSF52540">
    <property type="entry name" value="P-loop containing nucleoside triphosphate hydrolases"/>
    <property type="match status" value="1"/>
</dbReference>
<gene>
    <name evidence="5" type="ORF">SAMN05216498_1595</name>
</gene>
<protein>
    <submittedName>
        <fullName evidence="5">Competence protein ComGA</fullName>
    </submittedName>
</protein>
<dbReference type="Gene3D" id="3.30.450.90">
    <property type="match status" value="1"/>
</dbReference>
<dbReference type="EMBL" id="FNIG01000003">
    <property type="protein sequence ID" value="SDN17898.1"/>
    <property type="molecule type" value="Genomic_DNA"/>
</dbReference>
<accession>A0A1G9Z8L8</accession>
<dbReference type="InterPro" id="IPR001482">
    <property type="entry name" value="T2SS/T4SS_dom"/>
</dbReference>
<organism evidence="5 6">
    <name type="scientific">Tenuibacillus multivorans</name>
    <dbReference type="NCBI Taxonomy" id="237069"/>
    <lineage>
        <taxon>Bacteria</taxon>
        <taxon>Bacillati</taxon>
        <taxon>Bacillota</taxon>
        <taxon>Bacilli</taxon>
        <taxon>Bacillales</taxon>
        <taxon>Bacillaceae</taxon>
        <taxon>Tenuibacillus</taxon>
    </lineage>
</organism>
<dbReference type="GO" id="GO:0005886">
    <property type="term" value="C:plasma membrane"/>
    <property type="evidence" value="ECO:0007669"/>
    <property type="project" value="TreeGrafter"/>
</dbReference>
<dbReference type="NCBIfam" id="NF041000">
    <property type="entry name" value="ATPase_ComGA"/>
    <property type="match status" value="1"/>
</dbReference>
<sequence length="334" mass="37956">MNNPEQFSNRIMNEALRKRATDIHFIPIDESVLIYFRINGYRWFYQNLSFKVYHGLMSYYKFVSGMDIAEKRLPQNGTMLYQLNQHTYDLRLSTLPTQNLESLAIRILPKDYFPDLEQLFIFPKQALKLMEWVQQQAGIILFTGPTGSGKSTSMYALVKKAIETYKFQAITLEDPVEQSIQNLLQVQVNEKAGFNYDVGLKAALRHDPDMIMIGEIRDEETARFAFRAALTGHLVISTVHAKNAFGTLSRLNEMGLHKSDLSQSIIGIASQQLINISISSSEDIGRRAAIAELLTGNNLDQAINGFPPESNHSYQTFAMLRRKAYALGYTHLSS</sequence>
<dbReference type="AlphaFoldDB" id="A0A1G9Z8L8"/>
<dbReference type="Pfam" id="PF00437">
    <property type="entry name" value="T2SSE"/>
    <property type="match status" value="1"/>
</dbReference>
<dbReference type="Proteomes" id="UP000199334">
    <property type="component" value="Unassembled WGS sequence"/>
</dbReference>
<dbReference type="Gene3D" id="3.40.50.300">
    <property type="entry name" value="P-loop containing nucleotide triphosphate hydrolases"/>
    <property type="match status" value="1"/>
</dbReference>
<dbReference type="PANTHER" id="PTHR30258:SF2">
    <property type="entry name" value="COMG OPERON PROTEIN 1"/>
    <property type="match status" value="1"/>
</dbReference>
<dbReference type="GO" id="GO:0016887">
    <property type="term" value="F:ATP hydrolysis activity"/>
    <property type="evidence" value="ECO:0007669"/>
    <property type="project" value="TreeGrafter"/>
</dbReference>
<dbReference type="CDD" id="cd01129">
    <property type="entry name" value="PulE-GspE-like"/>
    <property type="match status" value="1"/>
</dbReference>